<evidence type="ECO:0000313" key="2">
    <source>
        <dbReference type="EMBL" id="KAL2744000.1"/>
    </source>
</evidence>
<feature type="region of interest" description="Disordered" evidence="1">
    <location>
        <begin position="17"/>
        <end position="55"/>
    </location>
</feature>
<dbReference type="EMBL" id="JAYRBN010000053">
    <property type="protein sequence ID" value="KAL2744000.1"/>
    <property type="molecule type" value="Genomic_DNA"/>
</dbReference>
<gene>
    <name evidence="2" type="ORF">V1477_007876</name>
</gene>
<reference evidence="2 3" key="1">
    <citation type="journal article" date="2024" name="Ann. Entomol. Soc. Am.">
        <title>Genomic analyses of the southern and eastern yellowjacket wasps (Hymenoptera: Vespidae) reveal evolutionary signatures of social life.</title>
        <authorList>
            <person name="Catto M.A."/>
            <person name="Caine P.B."/>
            <person name="Orr S.E."/>
            <person name="Hunt B.G."/>
            <person name="Goodisman M.A.D."/>
        </authorList>
    </citation>
    <scope>NUCLEOTIDE SEQUENCE [LARGE SCALE GENOMIC DNA]</scope>
    <source>
        <strain evidence="2">232</strain>
        <tissue evidence="2">Head and thorax</tissue>
    </source>
</reference>
<keyword evidence="3" id="KW-1185">Reference proteome</keyword>
<dbReference type="Proteomes" id="UP001607303">
    <property type="component" value="Unassembled WGS sequence"/>
</dbReference>
<evidence type="ECO:0000313" key="3">
    <source>
        <dbReference type="Proteomes" id="UP001607303"/>
    </source>
</evidence>
<name>A0ABD2CG27_VESMC</name>
<proteinExistence type="predicted"/>
<sequence>MKEDIFCRPVLFAFHDSSSFHPAHEEDEKDEEDEEDEEDEKDEEDEEDEEESLSLRTAYTLRIRKKEIEIAIEIDR</sequence>
<feature type="compositionally biased region" description="Acidic residues" evidence="1">
    <location>
        <begin position="25"/>
        <end position="52"/>
    </location>
</feature>
<accession>A0ABD2CG27</accession>
<organism evidence="2 3">
    <name type="scientific">Vespula maculifrons</name>
    <name type="common">Eastern yellow jacket</name>
    <name type="synonym">Wasp</name>
    <dbReference type="NCBI Taxonomy" id="7453"/>
    <lineage>
        <taxon>Eukaryota</taxon>
        <taxon>Metazoa</taxon>
        <taxon>Ecdysozoa</taxon>
        <taxon>Arthropoda</taxon>
        <taxon>Hexapoda</taxon>
        <taxon>Insecta</taxon>
        <taxon>Pterygota</taxon>
        <taxon>Neoptera</taxon>
        <taxon>Endopterygota</taxon>
        <taxon>Hymenoptera</taxon>
        <taxon>Apocrita</taxon>
        <taxon>Aculeata</taxon>
        <taxon>Vespoidea</taxon>
        <taxon>Vespidae</taxon>
        <taxon>Vespinae</taxon>
        <taxon>Vespula</taxon>
    </lineage>
</organism>
<evidence type="ECO:0000256" key="1">
    <source>
        <dbReference type="SAM" id="MobiDB-lite"/>
    </source>
</evidence>
<protein>
    <submittedName>
        <fullName evidence="2">Uncharacterized protein</fullName>
    </submittedName>
</protein>
<dbReference type="AlphaFoldDB" id="A0ABD2CG27"/>
<comment type="caution">
    <text evidence="2">The sequence shown here is derived from an EMBL/GenBank/DDBJ whole genome shotgun (WGS) entry which is preliminary data.</text>
</comment>